<comment type="similarity">
    <text evidence="3">Belongs to the lyase 1 family. Adenylosuccinate lyase subfamily.</text>
</comment>
<evidence type="ECO:0000256" key="3">
    <source>
        <dbReference type="ARBA" id="ARBA00008273"/>
    </source>
</evidence>
<evidence type="ECO:0000256" key="7">
    <source>
        <dbReference type="ARBA" id="ARBA00023239"/>
    </source>
</evidence>
<dbReference type="SUPFAM" id="SSF48557">
    <property type="entry name" value="L-aspartase-like"/>
    <property type="match status" value="1"/>
</dbReference>
<keyword evidence="7" id="KW-0456">Lyase</keyword>
<dbReference type="UniPathway" id="UPA00075">
    <property type="reaction ID" value="UER00336"/>
</dbReference>
<evidence type="ECO:0000256" key="8">
    <source>
        <dbReference type="ARBA" id="ARBA00030717"/>
    </source>
</evidence>
<dbReference type="AlphaFoldDB" id="A0A381VA87"/>
<keyword evidence="6" id="KW-0658">Purine biosynthesis</keyword>
<gene>
    <name evidence="11" type="ORF">METZ01_LOCUS89117</name>
</gene>
<evidence type="ECO:0000313" key="11">
    <source>
        <dbReference type="EMBL" id="SVA36263.1"/>
    </source>
</evidence>
<protein>
    <recommendedName>
        <fullName evidence="5">Adenylosuccinate lyase</fullName>
        <ecNumber evidence="4">4.3.2.2</ecNumber>
    </recommendedName>
    <alternativeName>
        <fullName evidence="8">Adenylosuccinase</fullName>
    </alternativeName>
</protein>
<organism evidence="11">
    <name type="scientific">marine metagenome</name>
    <dbReference type="NCBI Taxonomy" id="408172"/>
    <lineage>
        <taxon>unclassified sequences</taxon>
        <taxon>metagenomes</taxon>
        <taxon>ecological metagenomes</taxon>
    </lineage>
</organism>
<dbReference type="InterPro" id="IPR047136">
    <property type="entry name" value="PurB_bact"/>
</dbReference>
<dbReference type="Gene3D" id="1.10.40.30">
    <property type="entry name" value="Fumarase/aspartase (C-terminal domain)"/>
    <property type="match status" value="1"/>
</dbReference>
<evidence type="ECO:0000256" key="2">
    <source>
        <dbReference type="ARBA" id="ARBA00004734"/>
    </source>
</evidence>
<feature type="domain" description="Fumarate lyase N-terminal" evidence="9">
    <location>
        <begin position="23"/>
        <end position="275"/>
    </location>
</feature>
<dbReference type="PANTHER" id="PTHR43411:SF1">
    <property type="entry name" value="ADENYLOSUCCINATE LYASE"/>
    <property type="match status" value="1"/>
</dbReference>
<feature type="domain" description="Adenylosuccinate lyase PurB C-terminal" evidence="10">
    <location>
        <begin position="294"/>
        <end position="408"/>
    </location>
</feature>
<dbReference type="InterPro" id="IPR022761">
    <property type="entry name" value="Fumarate_lyase_N"/>
</dbReference>
<evidence type="ECO:0000256" key="6">
    <source>
        <dbReference type="ARBA" id="ARBA00022755"/>
    </source>
</evidence>
<dbReference type="NCBIfam" id="NF006764">
    <property type="entry name" value="PRK09285.1"/>
    <property type="match status" value="1"/>
</dbReference>
<dbReference type="GO" id="GO:0006189">
    <property type="term" value="P:'de novo' IMP biosynthetic process"/>
    <property type="evidence" value="ECO:0007669"/>
    <property type="project" value="UniProtKB-UniPathway"/>
</dbReference>
<comment type="pathway">
    <text evidence="2">Purine metabolism; AMP biosynthesis via de novo pathway; AMP from IMP: step 2/2.</text>
</comment>
<dbReference type="InterPro" id="IPR004769">
    <property type="entry name" value="Pur_lyase"/>
</dbReference>
<dbReference type="EMBL" id="UINC01008049">
    <property type="protein sequence ID" value="SVA36263.1"/>
    <property type="molecule type" value="Genomic_DNA"/>
</dbReference>
<dbReference type="PANTHER" id="PTHR43411">
    <property type="entry name" value="ADENYLOSUCCINATE LYASE"/>
    <property type="match status" value="1"/>
</dbReference>
<dbReference type="EC" id="4.3.2.2" evidence="4"/>
<name>A0A381VA87_9ZZZZ</name>
<dbReference type="PRINTS" id="PR00149">
    <property type="entry name" value="FUMRATELYASE"/>
</dbReference>
<dbReference type="Gene3D" id="1.20.200.10">
    <property type="entry name" value="Fumarase/aspartase (Central domain)"/>
    <property type="match status" value="1"/>
</dbReference>
<evidence type="ECO:0000256" key="5">
    <source>
        <dbReference type="ARBA" id="ARBA00017058"/>
    </source>
</evidence>
<dbReference type="NCBIfam" id="TIGR00928">
    <property type="entry name" value="purB"/>
    <property type="match status" value="1"/>
</dbReference>
<dbReference type="PROSITE" id="PS00163">
    <property type="entry name" value="FUMARATE_LYASES"/>
    <property type="match status" value="1"/>
</dbReference>
<evidence type="ECO:0000256" key="1">
    <source>
        <dbReference type="ARBA" id="ARBA00004706"/>
    </source>
</evidence>
<accession>A0A381VA87</accession>
<dbReference type="GO" id="GO:0044208">
    <property type="term" value="P:'de novo' AMP biosynthetic process"/>
    <property type="evidence" value="ECO:0007669"/>
    <property type="project" value="UniProtKB-UniPathway"/>
</dbReference>
<dbReference type="InterPro" id="IPR024083">
    <property type="entry name" value="Fumarase/histidase_N"/>
</dbReference>
<reference evidence="11" key="1">
    <citation type="submission" date="2018-05" db="EMBL/GenBank/DDBJ databases">
        <authorList>
            <person name="Lanie J.A."/>
            <person name="Ng W.-L."/>
            <person name="Kazmierczak K.M."/>
            <person name="Andrzejewski T.M."/>
            <person name="Davidsen T.M."/>
            <person name="Wayne K.J."/>
            <person name="Tettelin H."/>
            <person name="Glass J.I."/>
            <person name="Rusch D."/>
            <person name="Podicherti R."/>
            <person name="Tsui H.-C.T."/>
            <person name="Winkler M.E."/>
        </authorList>
    </citation>
    <scope>NUCLEOTIDE SEQUENCE</scope>
</reference>
<dbReference type="InterPro" id="IPR008948">
    <property type="entry name" value="L-Aspartase-like"/>
</dbReference>
<proteinExistence type="inferred from homology"/>
<dbReference type="UniPathway" id="UPA00074">
    <property type="reaction ID" value="UER00132"/>
</dbReference>
<evidence type="ECO:0000259" key="10">
    <source>
        <dbReference type="Pfam" id="PF08328"/>
    </source>
</evidence>
<dbReference type="Pfam" id="PF08328">
    <property type="entry name" value="ASL_C"/>
    <property type="match status" value="1"/>
</dbReference>
<evidence type="ECO:0000256" key="4">
    <source>
        <dbReference type="ARBA" id="ARBA00012339"/>
    </source>
</evidence>
<dbReference type="InterPro" id="IPR000362">
    <property type="entry name" value="Fumarate_lyase_fam"/>
</dbReference>
<dbReference type="InterPro" id="IPR013539">
    <property type="entry name" value="PurB_C"/>
</dbReference>
<dbReference type="GO" id="GO:0004018">
    <property type="term" value="F:N6-(1,2-dicarboxyethyl)AMP AMP-lyase (fumarate-forming) activity"/>
    <property type="evidence" value="ECO:0007669"/>
    <property type="project" value="InterPro"/>
</dbReference>
<evidence type="ECO:0000259" key="9">
    <source>
        <dbReference type="Pfam" id="PF00206"/>
    </source>
</evidence>
<dbReference type="Gene3D" id="1.10.275.10">
    <property type="entry name" value="Fumarase/aspartase (N-terminal domain)"/>
    <property type="match status" value="1"/>
</dbReference>
<sequence>MRYRLYVEIEYLIALSYEKQIKDLPVFSKNEQARLRRTYQDFNSAGAKKIKDIETTTNHDVKAIEYYIRGKIKKSLHPWIHFALTSEDVNNLAYSLMWQHGLKHIYLVKLQLVFKELRKMAKKHKAAPMLSFTHGQPATPTTFGKEMAVFCSRLNQQINQLKTHKLLGKFGGATGTWSAHFSAYPKVNWIRFSSRFIKALGLEPNLLTTQIESHDSTAESYQQVVRVNTILTDLCKDMWFYISRGIIGQKKVVGEVGSSTMPHKINPIQFENAEGNLGIANSLLNHLAVKLPISRMQRDLTDSTTLRNQGVALGHSYLAVQNIIKGLSRITINKLQMSAELNTHWEVVAEAVQTVLRKAGQQNAYEQLKTLTRGEAINAEIMAEFVSGLNIPDNDKETLLTLTPASYIGLAPKLVDMI</sequence>
<comment type="pathway">
    <text evidence="1">Purine metabolism; IMP biosynthesis via de novo pathway; 5-amino-1-(5-phospho-D-ribosyl)imidazole-4-carboxamide from 5-amino-1-(5-phospho-D-ribosyl)imidazole-4-carboxylate: step 2/2.</text>
</comment>
<dbReference type="InterPro" id="IPR020557">
    <property type="entry name" value="Fumarate_lyase_CS"/>
</dbReference>
<dbReference type="Pfam" id="PF00206">
    <property type="entry name" value="Lyase_1"/>
    <property type="match status" value="1"/>
</dbReference>